<protein>
    <submittedName>
        <fullName evidence="1">Uncharacterized protein</fullName>
    </submittedName>
</protein>
<gene>
    <name evidence="1" type="ORF">PHISCL_08153</name>
</gene>
<reference evidence="2" key="1">
    <citation type="submission" date="2017-02" db="EMBL/GenBank/DDBJ databases">
        <authorList>
            <person name="Tafer H."/>
            <person name="Lopandic K."/>
        </authorList>
    </citation>
    <scope>NUCLEOTIDE SEQUENCE [LARGE SCALE GENOMIC DNA]</scope>
    <source>
        <strain evidence="2">CBS 366.77</strain>
    </source>
</reference>
<evidence type="ECO:0000313" key="2">
    <source>
        <dbReference type="Proteomes" id="UP000266188"/>
    </source>
</evidence>
<name>A0A3A2ZQZ5_9EURO</name>
<organism evidence="1 2">
    <name type="scientific">Aspergillus sclerotialis</name>
    <dbReference type="NCBI Taxonomy" id="2070753"/>
    <lineage>
        <taxon>Eukaryota</taxon>
        <taxon>Fungi</taxon>
        <taxon>Dikarya</taxon>
        <taxon>Ascomycota</taxon>
        <taxon>Pezizomycotina</taxon>
        <taxon>Eurotiomycetes</taxon>
        <taxon>Eurotiomycetidae</taxon>
        <taxon>Eurotiales</taxon>
        <taxon>Aspergillaceae</taxon>
        <taxon>Aspergillus</taxon>
        <taxon>Aspergillus subgen. Polypaecilum</taxon>
    </lineage>
</organism>
<dbReference type="EMBL" id="MVGC01000398">
    <property type="protein sequence ID" value="RJE19511.1"/>
    <property type="molecule type" value="Genomic_DNA"/>
</dbReference>
<sequence>MYEVFITLNSGLRLLCPMVTREIFGMSRLNSYLLVLSILLTLGITDLTSSTEKFLPNGVDHDCYPALADSPLPSYISNLSDPTHYRDYRGSYFGGMGFYNLTFQTPKSGKFGPKCPITVTSMRILAAAWVGPQIPNTTAVSNPFILGFNGLLTEEPERGIYRPIKPCDSLQGLLFPIHLYTTYIFRVSFEALPNLGPAPDQIKDAASLNV</sequence>
<dbReference type="OrthoDB" id="4318630at2759"/>
<dbReference type="AlphaFoldDB" id="A0A3A2ZQZ5"/>
<evidence type="ECO:0000313" key="1">
    <source>
        <dbReference type="EMBL" id="RJE19511.1"/>
    </source>
</evidence>
<comment type="caution">
    <text evidence="1">The sequence shown here is derived from an EMBL/GenBank/DDBJ whole genome shotgun (WGS) entry which is preliminary data.</text>
</comment>
<keyword evidence="2" id="KW-1185">Reference proteome</keyword>
<proteinExistence type="predicted"/>
<accession>A0A3A2ZQZ5</accession>
<dbReference type="Proteomes" id="UP000266188">
    <property type="component" value="Unassembled WGS sequence"/>
</dbReference>